<name>A0A2J8A347_9CHLO</name>
<protein>
    <submittedName>
        <fullName evidence="1">Uncharacterized protein</fullName>
    </submittedName>
</protein>
<sequence length="65" mass="6958">MEYSLPAGGVAAVEEVVAADKLGHGLFLKWERQKVISLKCVAKWRHSIQKQPLEAGGPVTDAGGE</sequence>
<proteinExistence type="predicted"/>
<comment type="caution">
    <text evidence="1">The sequence shown here is derived from an EMBL/GenBank/DDBJ whole genome shotgun (WGS) entry which is preliminary data.</text>
</comment>
<dbReference type="AlphaFoldDB" id="A0A2J8A347"/>
<dbReference type="EMBL" id="PGGS01000206">
    <property type="protein sequence ID" value="PNH06945.1"/>
    <property type="molecule type" value="Genomic_DNA"/>
</dbReference>
<gene>
    <name evidence="1" type="ORF">TSOC_006631</name>
</gene>
<reference evidence="1 2" key="1">
    <citation type="journal article" date="2017" name="Mol. Biol. Evol.">
        <title>The 4-celled Tetrabaena socialis nuclear genome reveals the essential components for genetic control of cell number at the origin of multicellularity in the volvocine lineage.</title>
        <authorList>
            <person name="Featherston J."/>
            <person name="Arakaki Y."/>
            <person name="Hanschen E.R."/>
            <person name="Ferris P.J."/>
            <person name="Michod R.E."/>
            <person name="Olson B.J.S.C."/>
            <person name="Nozaki H."/>
            <person name="Durand P.M."/>
        </authorList>
    </citation>
    <scope>NUCLEOTIDE SEQUENCE [LARGE SCALE GENOMIC DNA]</scope>
    <source>
        <strain evidence="1 2">NIES-571</strain>
    </source>
</reference>
<dbReference type="Proteomes" id="UP000236333">
    <property type="component" value="Unassembled WGS sequence"/>
</dbReference>
<organism evidence="1 2">
    <name type="scientific">Tetrabaena socialis</name>
    <dbReference type="NCBI Taxonomy" id="47790"/>
    <lineage>
        <taxon>Eukaryota</taxon>
        <taxon>Viridiplantae</taxon>
        <taxon>Chlorophyta</taxon>
        <taxon>core chlorophytes</taxon>
        <taxon>Chlorophyceae</taxon>
        <taxon>CS clade</taxon>
        <taxon>Chlamydomonadales</taxon>
        <taxon>Tetrabaenaceae</taxon>
        <taxon>Tetrabaena</taxon>
    </lineage>
</organism>
<accession>A0A2J8A347</accession>
<evidence type="ECO:0000313" key="1">
    <source>
        <dbReference type="EMBL" id="PNH06945.1"/>
    </source>
</evidence>
<evidence type="ECO:0000313" key="2">
    <source>
        <dbReference type="Proteomes" id="UP000236333"/>
    </source>
</evidence>
<keyword evidence="2" id="KW-1185">Reference proteome</keyword>